<protein>
    <recommendedName>
        <fullName evidence="1">Hypervirulence associated protein TUDOR domain-containing protein</fullName>
    </recommendedName>
</protein>
<dbReference type="HOGENOM" id="CLU_180079_0_0_10"/>
<organism evidence="2 3">
    <name type="scientific">Kordia algicida OT-1</name>
    <dbReference type="NCBI Taxonomy" id="391587"/>
    <lineage>
        <taxon>Bacteria</taxon>
        <taxon>Pseudomonadati</taxon>
        <taxon>Bacteroidota</taxon>
        <taxon>Flavobacteriia</taxon>
        <taxon>Flavobacteriales</taxon>
        <taxon>Flavobacteriaceae</taxon>
        <taxon>Kordia</taxon>
    </lineage>
</organism>
<dbReference type="Pfam" id="PF11160">
    <property type="entry name" value="Hva1_TUDOR"/>
    <property type="match status" value="1"/>
</dbReference>
<sequence>MIRKGTEVKWKWGNGYAEGKVEETYTESISKTINGTEITRKGSDDDKALLIKQEDSTSVLKLESEVERND</sequence>
<comment type="caution">
    <text evidence="2">The sequence shown here is derived from an EMBL/GenBank/DDBJ whole genome shotgun (WGS) entry which is preliminary data.</text>
</comment>
<dbReference type="STRING" id="391587.KAOT1_14832"/>
<dbReference type="AlphaFoldDB" id="A9DL82"/>
<dbReference type="EMBL" id="ABIB01000001">
    <property type="protein sequence ID" value="EDP98502.1"/>
    <property type="molecule type" value="Genomic_DNA"/>
</dbReference>
<reference evidence="2 3" key="1">
    <citation type="journal article" date="2011" name="J. Bacteriol.">
        <title>Genome sequence of the algicidal bacterium Kordia algicida OT-1.</title>
        <authorList>
            <person name="Lee H.S."/>
            <person name="Kang S.G."/>
            <person name="Kwon K.K."/>
            <person name="Lee J.H."/>
            <person name="Kim S.J."/>
        </authorList>
    </citation>
    <scope>NUCLEOTIDE SEQUENCE [LARGE SCALE GENOMIC DNA]</scope>
    <source>
        <strain evidence="2 3">OT-1</strain>
    </source>
</reference>
<dbReference type="RefSeq" id="WP_007095513.1">
    <property type="nucleotide sequence ID" value="NZ_CP142125.1"/>
</dbReference>
<dbReference type="eggNOG" id="ENOG5032YVA">
    <property type="taxonomic scope" value="Bacteria"/>
</dbReference>
<dbReference type="Proteomes" id="UP000002945">
    <property type="component" value="Unassembled WGS sequence"/>
</dbReference>
<proteinExistence type="predicted"/>
<dbReference type="InterPro" id="IPR021331">
    <property type="entry name" value="Hva1_TUDOR"/>
</dbReference>
<evidence type="ECO:0000313" key="3">
    <source>
        <dbReference type="Proteomes" id="UP000002945"/>
    </source>
</evidence>
<evidence type="ECO:0000259" key="1">
    <source>
        <dbReference type="Pfam" id="PF11160"/>
    </source>
</evidence>
<keyword evidence="3" id="KW-1185">Reference proteome</keyword>
<feature type="domain" description="Hypervirulence associated protein TUDOR" evidence="1">
    <location>
        <begin position="5"/>
        <end position="66"/>
    </location>
</feature>
<dbReference type="OrthoDB" id="283968at2"/>
<accession>A9DL82</accession>
<evidence type="ECO:0000313" key="2">
    <source>
        <dbReference type="EMBL" id="EDP98502.1"/>
    </source>
</evidence>
<name>A9DL82_9FLAO</name>
<gene>
    <name evidence="2" type="ORF">KAOT1_14832</name>
</gene>